<dbReference type="KEGG" id="dee:HQN60_04745"/>
<evidence type="ECO:0000256" key="1">
    <source>
        <dbReference type="ARBA" id="ARBA00004496"/>
    </source>
</evidence>
<comment type="subcellular location">
    <subcellularLocation>
        <location evidence="1 4">Cytoplasm</location>
    </subcellularLocation>
</comment>
<keyword evidence="6" id="KW-1185">Reference proteome</keyword>
<evidence type="ECO:0000256" key="3">
    <source>
        <dbReference type="ARBA" id="ARBA00023186"/>
    </source>
</evidence>
<dbReference type="InterPro" id="IPR005623">
    <property type="entry name" value="Chaperone_NapD_NO3_reduct"/>
</dbReference>
<comment type="similarity">
    <text evidence="4">Belongs to the NapD family.</text>
</comment>
<dbReference type="GO" id="GO:0051224">
    <property type="term" value="P:negative regulation of protein transport"/>
    <property type="evidence" value="ECO:0007669"/>
    <property type="project" value="UniProtKB-UniRule"/>
</dbReference>
<organism evidence="5 6">
    <name type="scientific">Deefgea piscis</name>
    <dbReference type="NCBI Taxonomy" id="2739061"/>
    <lineage>
        <taxon>Bacteria</taxon>
        <taxon>Pseudomonadati</taxon>
        <taxon>Pseudomonadota</taxon>
        <taxon>Betaproteobacteria</taxon>
        <taxon>Neisseriales</taxon>
        <taxon>Chitinibacteraceae</taxon>
        <taxon>Deefgea</taxon>
    </lineage>
</organism>
<proteinExistence type="inferred from homology"/>
<dbReference type="GO" id="GO:0005737">
    <property type="term" value="C:cytoplasm"/>
    <property type="evidence" value="ECO:0007669"/>
    <property type="project" value="UniProtKB-SubCell"/>
</dbReference>
<accession>A0A6M8SPH9</accession>
<dbReference type="GO" id="GO:0005048">
    <property type="term" value="F:signal sequence binding"/>
    <property type="evidence" value="ECO:0007669"/>
    <property type="project" value="UniProtKB-UniRule"/>
</dbReference>
<keyword evidence="3 4" id="KW-0143">Chaperone</keyword>
<name>A0A6M8SPH9_9NEIS</name>
<dbReference type="AlphaFoldDB" id="A0A6M8SPH9"/>
<dbReference type="PANTHER" id="PTHR38603:SF1">
    <property type="entry name" value="CHAPERONE NAPD"/>
    <property type="match status" value="1"/>
</dbReference>
<dbReference type="EMBL" id="CP054143">
    <property type="protein sequence ID" value="QKJ66074.1"/>
    <property type="molecule type" value="Genomic_DNA"/>
</dbReference>
<evidence type="ECO:0000313" key="6">
    <source>
        <dbReference type="Proteomes" id="UP000504844"/>
    </source>
</evidence>
<keyword evidence="2 4" id="KW-0963">Cytoplasm</keyword>
<dbReference type="Gene3D" id="3.30.70.920">
    <property type="match status" value="1"/>
</dbReference>
<dbReference type="PANTHER" id="PTHR38603">
    <property type="entry name" value="CHAPERONE NAPD"/>
    <property type="match status" value="1"/>
</dbReference>
<comment type="subunit">
    <text evidence="4">Interacts with the cytoplasmic NapA precursor.</text>
</comment>
<evidence type="ECO:0000256" key="2">
    <source>
        <dbReference type="ARBA" id="ARBA00022490"/>
    </source>
</evidence>
<dbReference type="RefSeq" id="WP_173532578.1">
    <property type="nucleotide sequence ID" value="NZ_CP054143.1"/>
</dbReference>
<sequence>MNIFSLVIRAVPGQLDTVKAAVAAVPGVEIHVEHEGKLIITVEDVPGVRCTEMLTRIQNIPNVASATLAYEYCDEENAPPKTLKQEQ</sequence>
<reference evidence="5 6" key="1">
    <citation type="submission" date="2020-05" db="EMBL/GenBank/DDBJ databases">
        <title>Complete genome sequence of Deefgea sp. D17.</title>
        <authorList>
            <person name="Bae J.-W."/>
            <person name="Han J.E."/>
        </authorList>
    </citation>
    <scope>NUCLEOTIDE SEQUENCE [LARGE SCALE GENOMIC DNA]</scope>
    <source>
        <strain evidence="5 6">D17</strain>
    </source>
</reference>
<gene>
    <name evidence="4" type="primary">napD</name>
    <name evidence="5" type="ORF">HQN60_04745</name>
</gene>
<dbReference type="HAMAP" id="MF_02200">
    <property type="entry name" value="NapD"/>
    <property type="match status" value="1"/>
</dbReference>
<evidence type="ECO:0000256" key="4">
    <source>
        <dbReference type="HAMAP-Rule" id="MF_02200"/>
    </source>
</evidence>
<dbReference type="Proteomes" id="UP000504844">
    <property type="component" value="Chromosome"/>
</dbReference>
<comment type="function">
    <text evidence="4">Chaperone for NapA, the catalytic subunit of the periplasmic nitrate reductase. It binds directly and specifically to the twin-arginine signal peptide of NapA, preventing premature interaction with the Tat translocase and premature export.</text>
</comment>
<dbReference type="Pfam" id="PF03927">
    <property type="entry name" value="NapD"/>
    <property type="match status" value="1"/>
</dbReference>
<protein>
    <recommendedName>
        <fullName evidence="4">Chaperone NapD</fullName>
    </recommendedName>
    <alternativeName>
        <fullName evidence="4">NapA signal peptide-binding chaperone NapD</fullName>
    </alternativeName>
</protein>
<evidence type="ECO:0000313" key="5">
    <source>
        <dbReference type="EMBL" id="QKJ66074.1"/>
    </source>
</evidence>